<dbReference type="GO" id="GO:0044010">
    <property type="term" value="P:single-species biofilm formation"/>
    <property type="evidence" value="ECO:0007669"/>
    <property type="project" value="TreeGrafter"/>
</dbReference>
<evidence type="ECO:0000313" key="3">
    <source>
        <dbReference type="Proteomes" id="UP000255460"/>
    </source>
</evidence>
<evidence type="ECO:0000313" key="2">
    <source>
        <dbReference type="EMBL" id="STE84004.1"/>
    </source>
</evidence>
<gene>
    <name evidence="2" type="primary">yqcC_2</name>
    <name evidence="2" type="ORF">NCTC10418_01676</name>
</gene>
<protein>
    <submittedName>
        <fullName evidence="2">Domain of uncharacterized function, DUF446</fullName>
    </submittedName>
</protein>
<dbReference type="InterPro" id="IPR023376">
    <property type="entry name" value="YqcC-like_dom"/>
</dbReference>
<dbReference type="EMBL" id="UFZQ01000001">
    <property type="protein sequence ID" value="STE84004.1"/>
    <property type="molecule type" value="Genomic_DNA"/>
</dbReference>
<accession>A0A376KMM8</accession>
<dbReference type="PANTHER" id="PTHR39586:SF1">
    <property type="entry name" value="CYTOPLASMIC PROTEIN"/>
    <property type="match status" value="1"/>
</dbReference>
<dbReference type="InterPro" id="IPR036814">
    <property type="entry name" value="YqcC-like_sf"/>
</dbReference>
<proteinExistence type="predicted"/>
<evidence type="ECO:0000259" key="1">
    <source>
        <dbReference type="Pfam" id="PF04287"/>
    </source>
</evidence>
<dbReference type="AlphaFoldDB" id="A0A376KMM8"/>
<feature type="domain" description="YqcC-like" evidence="1">
    <location>
        <begin position="2"/>
        <end position="46"/>
    </location>
</feature>
<dbReference type="Pfam" id="PF04287">
    <property type="entry name" value="DUF446"/>
    <property type="match status" value="1"/>
</dbReference>
<reference evidence="2 3" key="1">
    <citation type="submission" date="2018-06" db="EMBL/GenBank/DDBJ databases">
        <authorList>
            <consortium name="Pathogen Informatics"/>
            <person name="Doyle S."/>
        </authorList>
    </citation>
    <scope>NUCLEOTIDE SEQUENCE [LARGE SCALE GENOMIC DNA]</scope>
    <source>
        <strain evidence="2 3">NCTC10418</strain>
    </source>
</reference>
<dbReference type="PANTHER" id="PTHR39586">
    <property type="entry name" value="CYTOPLASMIC PROTEIN-RELATED"/>
    <property type="match status" value="1"/>
</dbReference>
<dbReference type="InterPro" id="IPR007384">
    <property type="entry name" value="UCP006257"/>
</dbReference>
<dbReference type="Gene3D" id="1.20.1440.40">
    <property type="entry name" value="YqcC-like"/>
    <property type="match status" value="1"/>
</dbReference>
<dbReference type="Proteomes" id="UP000255460">
    <property type="component" value="Unassembled WGS sequence"/>
</dbReference>
<sequence length="53" mass="5859">MLIPRMHDLLDNKQPLPGAFAVAPYYEMALATDHPQRALILAELEKTGCSFCG</sequence>
<organism evidence="2 3">
    <name type="scientific">Escherichia coli</name>
    <dbReference type="NCBI Taxonomy" id="562"/>
    <lineage>
        <taxon>Bacteria</taxon>
        <taxon>Pseudomonadati</taxon>
        <taxon>Pseudomonadota</taxon>
        <taxon>Gammaproteobacteria</taxon>
        <taxon>Enterobacterales</taxon>
        <taxon>Enterobacteriaceae</taxon>
        <taxon>Escherichia</taxon>
    </lineage>
</organism>
<name>A0A376KMM8_ECOLX</name>
<dbReference type="SUPFAM" id="SSF158452">
    <property type="entry name" value="YqcC-like"/>
    <property type="match status" value="1"/>
</dbReference>